<comment type="caution">
    <text evidence="2">The sequence shown here is derived from an EMBL/GenBank/DDBJ whole genome shotgun (WGS) entry which is preliminary data.</text>
</comment>
<feature type="region of interest" description="Disordered" evidence="1">
    <location>
        <begin position="1"/>
        <end position="99"/>
    </location>
</feature>
<dbReference type="AlphaFoldDB" id="A0A5J4X2V0"/>
<evidence type="ECO:0000256" key="1">
    <source>
        <dbReference type="SAM" id="MobiDB-lite"/>
    </source>
</evidence>
<sequence length="315" mass="35408">MIRANVGPCQGTGVHNDRILPDLQGQPQRNSFSYNSQTLSVQEDTENKQSIQSKTSDGTEGGNYRDKTQRIGQMLESNFQSTETGRRMEKDPGCNSIEQRDPTFTFLKAGSGGCQNDNFTNGLDDQTRPKTSIPPFDSHRTTQTISSIRSGENVQQILGNALKNPTLTKIFHGDNELNLSRSQKDMGFVNNKFLGRYSPITLRLDDPESTNNSFDRNIRKVWSDNLVQEMRAGTETRDNVLKFGLEFSNNGTIYAERQKINELGFTEEISKNNFSTNMNSERTRMVLNDEITDASTARDGMFPPALHPIFRTNSA</sequence>
<organism evidence="2 3">
    <name type="scientific">Streblomastix strix</name>
    <dbReference type="NCBI Taxonomy" id="222440"/>
    <lineage>
        <taxon>Eukaryota</taxon>
        <taxon>Metamonada</taxon>
        <taxon>Preaxostyla</taxon>
        <taxon>Oxymonadida</taxon>
        <taxon>Streblomastigidae</taxon>
        <taxon>Streblomastix</taxon>
    </lineage>
</organism>
<feature type="region of interest" description="Disordered" evidence="1">
    <location>
        <begin position="120"/>
        <end position="140"/>
    </location>
</feature>
<proteinExistence type="predicted"/>
<protein>
    <submittedName>
        <fullName evidence="2">Uncharacterized protein</fullName>
    </submittedName>
</protein>
<name>A0A5J4X2V0_9EUKA</name>
<gene>
    <name evidence="2" type="ORF">EZS28_003393</name>
</gene>
<dbReference type="Proteomes" id="UP000324800">
    <property type="component" value="Unassembled WGS sequence"/>
</dbReference>
<evidence type="ECO:0000313" key="3">
    <source>
        <dbReference type="Proteomes" id="UP000324800"/>
    </source>
</evidence>
<reference evidence="2 3" key="1">
    <citation type="submission" date="2019-03" db="EMBL/GenBank/DDBJ databases">
        <title>Single cell metagenomics reveals metabolic interactions within the superorganism composed of flagellate Streblomastix strix and complex community of Bacteroidetes bacteria on its surface.</title>
        <authorList>
            <person name="Treitli S.C."/>
            <person name="Kolisko M."/>
            <person name="Husnik F."/>
            <person name="Keeling P."/>
            <person name="Hampl V."/>
        </authorList>
    </citation>
    <scope>NUCLEOTIDE SEQUENCE [LARGE SCALE GENOMIC DNA]</scope>
    <source>
        <strain evidence="2">ST1C</strain>
    </source>
</reference>
<evidence type="ECO:0000313" key="2">
    <source>
        <dbReference type="EMBL" id="KAA6401072.1"/>
    </source>
</evidence>
<dbReference type="EMBL" id="SNRW01000450">
    <property type="protein sequence ID" value="KAA6401072.1"/>
    <property type="molecule type" value="Genomic_DNA"/>
</dbReference>
<accession>A0A5J4X2V0</accession>
<feature type="compositionally biased region" description="Polar residues" evidence="1">
    <location>
        <begin position="25"/>
        <end position="58"/>
    </location>
</feature>